<reference evidence="2 3" key="1">
    <citation type="journal article" date="2022" name="Nat. Ecol. Evol.">
        <title>A masculinizing supergene underlies an exaggerated male reproductive morph in a spider.</title>
        <authorList>
            <person name="Hendrickx F."/>
            <person name="De Corte Z."/>
            <person name="Sonet G."/>
            <person name="Van Belleghem S.M."/>
            <person name="Kostlbacher S."/>
            <person name="Vangestel C."/>
        </authorList>
    </citation>
    <scope>NUCLEOTIDE SEQUENCE [LARGE SCALE GENOMIC DNA]</scope>
    <source>
        <strain evidence="2">W744_W776</strain>
    </source>
</reference>
<gene>
    <name evidence="2" type="ORF">JTE90_018712</name>
</gene>
<dbReference type="AlphaFoldDB" id="A0AAV6TYZ8"/>
<dbReference type="EMBL" id="JAFNEN010000840">
    <property type="protein sequence ID" value="KAG8176929.1"/>
    <property type="molecule type" value="Genomic_DNA"/>
</dbReference>
<organism evidence="2 3">
    <name type="scientific">Oedothorax gibbosus</name>
    <dbReference type="NCBI Taxonomy" id="931172"/>
    <lineage>
        <taxon>Eukaryota</taxon>
        <taxon>Metazoa</taxon>
        <taxon>Ecdysozoa</taxon>
        <taxon>Arthropoda</taxon>
        <taxon>Chelicerata</taxon>
        <taxon>Arachnida</taxon>
        <taxon>Araneae</taxon>
        <taxon>Araneomorphae</taxon>
        <taxon>Entelegynae</taxon>
        <taxon>Araneoidea</taxon>
        <taxon>Linyphiidae</taxon>
        <taxon>Erigoninae</taxon>
        <taxon>Oedothorax</taxon>
    </lineage>
</organism>
<accession>A0AAV6TYZ8</accession>
<keyword evidence="3" id="KW-1185">Reference proteome</keyword>
<feature type="signal peptide" evidence="1">
    <location>
        <begin position="1"/>
        <end position="18"/>
    </location>
</feature>
<evidence type="ECO:0000256" key="1">
    <source>
        <dbReference type="SAM" id="SignalP"/>
    </source>
</evidence>
<dbReference type="Proteomes" id="UP000827092">
    <property type="component" value="Unassembled WGS sequence"/>
</dbReference>
<evidence type="ECO:0000313" key="3">
    <source>
        <dbReference type="Proteomes" id="UP000827092"/>
    </source>
</evidence>
<evidence type="ECO:0008006" key="4">
    <source>
        <dbReference type="Google" id="ProtNLM"/>
    </source>
</evidence>
<keyword evidence="1" id="KW-0732">Signal</keyword>
<proteinExistence type="predicted"/>
<sequence length="187" mass="21449">MNLLGVFTLLTTVCFVSCEVNQYEDYEEALAECNDAFHCEINNPQLVMDVELSGGPEYTKANVRWMREYAHYYAPYDGSVEFFGNYSKHWCAIPKEERRETFRKIFDAGCEFYMDHCADVKSEECVKLMNYLWENQEMGMEIISQGYCLEIAKLLPLPEEMKQMAEATSKAVNAANDALGSVTNIFG</sequence>
<protein>
    <recommendedName>
        <fullName evidence="4">Secreted protein</fullName>
    </recommendedName>
</protein>
<comment type="caution">
    <text evidence="2">The sequence shown here is derived from an EMBL/GenBank/DDBJ whole genome shotgun (WGS) entry which is preliminary data.</text>
</comment>
<name>A0AAV6TYZ8_9ARAC</name>
<feature type="chain" id="PRO_5044000629" description="Secreted protein" evidence="1">
    <location>
        <begin position="19"/>
        <end position="187"/>
    </location>
</feature>
<evidence type="ECO:0000313" key="2">
    <source>
        <dbReference type="EMBL" id="KAG8176929.1"/>
    </source>
</evidence>